<evidence type="ECO:0000256" key="3">
    <source>
        <dbReference type="ARBA" id="ARBA00022475"/>
    </source>
</evidence>
<comment type="caution">
    <text evidence="10">The sequence shown here is derived from an EMBL/GenBank/DDBJ whole genome shotgun (WGS) entry which is preliminary data.</text>
</comment>
<keyword evidence="8" id="KW-0406">Ion transport</keyword>
<protein>
    <submittedName>
        <fullName evidence="10">Uncharacterized protein</fullName>
    </submittedName>
</protein>
<evidence type="ECO:0000256" key="7">
    <source>
        <dbReference type="ARBA" id="ARBA00022837"/>
    </source>
</evidence>
<dbReference type="PANTHER" id="PTHR10582:SF28">
    <property type="entry name" value="NANCHUNG, ISOFORM B"/>
    <property type="match status" value="1"/>
</dbReference>
<evidence type="ECO:0000313" key="11">
    <source>
        <dbReference type="Proteomes" id="UP001162164"/>
    </source>
</evidence>
<keyword evidence="11" id="KW-1185">Reference proteome</keyword>
<dbReference type="SMART" id="SM00248">
    <property type="entry name" value="ANK"/>
    <property type="match status" value="4"/>
</dbReference>
<evidence type="ECO:0000256" key="9">
    <source>
        <dbReference type="ARBA" id="ARBA00023303"/>
    </source>
</evidence>
<dbReference type="InterPro" id="IPR024862">
    <property type="entry name" value="TRPV"/>
</dbReference>
<dbReference type="Gene3D" id="1.25.40.20">
    <property type="entry name" value="Ankyrin repeat-containing domain"/>
    <property type="match status" value="1"/>
</dbReference>
<organism evidence="10 11">
    <name type="scientific">Molorchus minor</name>
    <dbReference type="NCBI Taxonomy" id="1323400"/>
    <lineage>
        <taxon>Eukaryota</taxon>
        <taxon>Metazoa</taxon>
        <taxon>Ecdysozoa</taxon>
        <taxon>Arthropoda</taxon>
        <taxon>Hexapoda</taxon>
        <taxon>Insecta</taxon>
        <taxon>Pterygota</taxon>
        <taxon>Neoptera</taxon>
        <taxon>Endopterygota</taxon>
        <taxon>Coleoptera</taxon>
        <taxon>Polyphaga</taxon>
        <taxon>Cucujiformia</taxon>
        <taxon>Chrysomeloidea</taxon>
        <taxon>Cerambycidae</taxon>
        <taxon>Lamiinae</taxon>
        <taxon>Monochamini</taxon>
        <taxon>Molorchus</taxon>
    </lineage>
</organism>
<evidence type="ECO:0000313" key="10">
    <source>
        <dbReference type="EMBL" id="KAJ8977514.1"/>
    </source>
</evidence>
<dbReference type="Pfam" id="PF00023">
    <property type="entry name" value="Ank"/>
    <property type="match status" value="2"/>
</dbReference>
<name>A0ABQ9JIS5_9CUCU</name>
<dbReference type="Proteomes" id="UP001162164">
    <property type="component" value="Unassembled WGS sequence"/>
</dbReference>
<keyword evidence="5" id="KW-0107">Calcium channel</keyword>
<evidence type="ECO:0000256" key="4">
    <source>
        <dbReference type="ARBA" id="ARBA00022568"/>
    </source>
</evidence>
<evidence type="ECO:0000256" key="8">
    <source>
        <dbReference type="ARBA" id="ARBA00023065"/>
    </source>
</evidence>
<keyword evidence="3" id="KW-1003">Cell membrane</keyword>
<evidence type="ECO:0000256" key="2">
    <source>
        <dbReference type="ARBA" id="ARBA00022448"/>
    </source>
</evidence>
<dbReference type="SUPFAM" id="SSF48403">
    <property type="entry name" value="Ankyrin repeat"/>
    <property type="match status" value="1"/>
</dbReference>
<evidence type="ECO:0000256" key="5">
    <source>
        <dbReference type="ARBA" id="ARBA00022673"/>
    </source>
</evidence>
<proteinExistence type="predicted"/>
<keyword evidence="4" id="KW-0109">Calcium transport</keyword>
<sequence length="300" mass="34830">METLRVMSPAVLRSKRGFYAAIYKLCDLKGCGLLVELMKRATQNKQYAEIDHAIKTKNTSYITKELGDTYPLQNWYFSGIKRKQRHKLLPQLKAMETRMIMRRCPDPHLYRHVCWKLKERGAVRTILHLCLLNPTSLHADIAKRLLKFYPKLINDIYISDEYYGENVLHIAIVNEDPSMVKFLLQADVNFQERCFGNFMCPEDQKSSRTDSLDHEWVNVCPETNYDVMACLGQEECFRLMLARGADPDAQDTNGNTVLHLLVIYQKLEYFDMAYEVGSSLHIRNVLNLTPLTLQQGELDN</sequence>
<dbReference type="PANTHER" id="PTHR10582">
    <property type="entry name" value="TRANSIENT RECEPTOR POTENTIAL ION CHANNEL PROTEIN"/>
    <property type="match status" value="1"/>
</dbReference>
<evidence type="ECO:0000256" key="1">
    <source>
        <dbReference type="ARBA" id="ARBA00004651"/>
    </source>
</evidence>
<keyword evidence="2" id="KW-0813">Transport</keyword>
<keyword evidence="3" id="KW-0472">Membrane</keyword>
<comment type="subcellular location">
    <subcellularLocation>
        <location evidence="1">Cell membrane</location>
        <topology evidence="1">Multi-pass membrane protein</topology>
    </subcellularLocation>
</comment>
<dbReference type="InterPro" id="IPR036770">
    <property type="entry name" value="Ankyrin_rpt-contain_sf"/>
</dbReference>
<dbReference type="EMBL" id="JAPWTJ010000538">
    <property type="protein sequence ID" value="KAJ8977514.1"/>
    <property type="molecule type" value="Genomic_DNA"/>
</dbReference>
<keyword evidence="9" id="KW-0407">Ion channel</keyword>
<gene>
    <name evidence="10" type="ORF">NQ317_017132</name>
</gene>
<reference evidence="10" key="1">
    <citation type="journal article" date="2023" name="Insect Mol. Biol.">
        <title>Genome sequencing provides insights into the evolution of gene families encoding plant cell wall-degrading enzymes in longhorned beetles.</title>
        <authorList>
            <person name="Shin N.R."/>
            <person name="Okamura Y."/>
            <person name="Kirsch R."/>
            <person name="Pauchet Y."/>
        </authorList>
    </citation>
    <scope>NUCLEOTIDE SEQUENCE</scope>
    <source>
        <strain evidence="10">MMC_N1</strain>
    </source>
</reference>
<dbReference type="InterPro" id="IPR002110">
    <property type="entry name" value="Ankyrin_rpt"/>
</dbReference>
<evidence type="ECO:0000256" key="6">
    <source>
        <dbReference type="ARBA" id="ARBA00022737"/>
    </source>
</evidence>
<keyword evidence="6" id="KW-0677">Repeat</keyword>
<accession>A0ABQ9JIS5</accession>
<keyword evidence="7" id="KW-0106">Calcium</keyword>